<protein>
    <submittedName>
        <fullName evidence="1">Vacuolar protein sorting-associated protein 2 homolog 1</fullName>
    </submittedName>
</protein>
<gene>
    <name evidence="1" type="ORF">Tci_512274</name>
</gene>
<accession>A0A699IA68</accession>
<feature type="non-terminal residue" evidence="1">
    <location>
        <position position="101"/>
    </location>
</feature>
<proteinExistence type="predicted"/>
<dbReference type="EMBL" id="BKCJ010274682">
    <property type="protein sequence ID" value="GEZ40301.1"/>
    <property type="molecule type" value="Genomic_DNA"/>
</dbReference>
<name>A0A699IA68_TANCI</name>
<sequence length="101" mass="11852">MIDKCIREIKRERQGLQTQETKRIVGIKKIAKQRQMALLRSWLKTLSDHDTRLRSSTTLKYQLQAVSLRIQVVPHKYIAPVSASGMKRSREEVNIKAWKNH</sequence>
<reference evidence="1" key="1">
    <citation type="journal article" date="2019" name="Sci. Rep.">
        <title>Draft genome of Tanacetum cinerariifolium, the natural source of mosquito coil.</title>
        <authorList>
            <person name="Yamashiro T."/>
            <person name="Shiraishi A."/>
            <person name="Satake H."/>
            <person name="Nakayama K."/>
        </authorList>
    </citation>
    <scope>NUCLEOTIDE SEQUENCE</scope>
</reference>
<evidence type="ECO:0000313" key="1">
    <source>
        <dbReference type="EMBL" id="GEZ40301.1"/>
    </source>
</evidence>
<dbReference type="Gene3D" id="6.10.140.1230">
    <property type="match status" value="1"/>
</dbReference>
<organism evidence="1">
    <name type="scientific">Tanacetum cinerariifolium</name>
    <name type="common">Dalmatian daisy</name>
    <name type="synonym">Chrysanthemum cinerariifolium</name>
    <dbReference type="NCBI Taxonomy" id="118510"/>
    <lineage>
        <taxon>Eukaryota</taxon>
        <taxon>Viridiplantae</taxon>
        <taxon>Streptophyta</taxon>
        <taxon>Embryophyta</taxon>
        <taxon>Tracheophyta</taxon>
        <taxon>Spermatophyta</taxon>
        <taxon>Magnoliopsida</taxon>
        <taxon>eudicotyledons</taxon>
        <taxon>Gunneridae</taxon>
        <taxon>Pentapetalae</taxon>
        <taxon>asterids</taxon>
        <taxon>campanulids</taxon>
        <taxon>Asterales</taxon>
        <taxon>Asteraceae</taxon>
        <taxon>Asteroideae</taxon>
        <taxon>Anthemideae</taxon>
        <taxon>Anthemidinae</taxon>
        <taxon>Tanacetum</taxon>
    </lineage>
</organism>
<comment type="caution">
    <text evidence="1">The sequence shown here is derived from an EMBL/GenBank/DDBJ whole genome shotgun (WGS) entry which is preliminary data.</text>
</comment>
<dbReference type="AlphaFoldDB" id="A0A699IA68"/>